<dbReference type="EMBL" id="FM992695">
    <property type="protein sequence ID" value="CAX39998.1"/>
    <property type="molecule type" value="Genomic_DNA"/>
</dbReference>
<sequence>MYTYVQGLCNQSNSKQNRTPNDKPTHQTTLQSISSGLFLFFKQIPHSTMSKENAQSANDETATLTAVDYIQNQEELEKEARELMPYDPNECTYEMGELRQPLFACLTCSTENENQPIGVCYSCSIQCHSQHELVELFTKRSFVCDCGTTRMKNTKDGACKLRRHGKREHSGRKLSNSSATHSTYVELAAEDIPSSSNTYNQNFHGRFCGCKQVYNPLEETGHMIQCYFGFTCGEDWYHDRCIMGITFTDERATQKPQNSQEESVPDGTNIKTDISTTQSDTANVDSIEKLQYFPKLEAFDEFICWRCVSSFKDVFEDLDKHFPGVVLSKLPRFSNVNTVEDWYSQREKLLEPCPKKIKTEASSVTMGEFHNQEYSLFLSNDFRYKLMDNYESLDHESKLYKFLINNSFLFKDDPIFKPPEDDSEDDCFSSTNVGTGRVLESLPRDKAIESIQAYDKIKSKLKDFFKPFAEQGKIVTEEEVRNFFGHIDDKNNDSEQ</sequence>
<evidence type="ECO:0000259" key="6">
    <source>
        <dbReference type="PROSITE" id="PS51157"/>
    </source>
</evidence>
<keyword evidence="3" id="KW-0862">Zinc</keyword>
<organism evidence="8 9">
    <name type="scientific">Candida dubliniensis (strain CD36 / ATCC MYA-646 / CBS 7987 / NCPF 3949 / NRRL Y-17841)</name>
    <name type="common">Yeast</name>
    <dbReference type="NCBI Taxonomy" id="573826"/>
    <lineage>
        <taxon>Eukaryota</taxon>
        <taxon>Fungi</taxon>
        <taxon>Dikarya</taxon>
        <taxon>Ascomycota</taxon>
        <taxon>Saccharomycotina</taxon>
        <taxon>Pichiomycetes</taxon>
        <taxon>Debaryomycetaceae</taxon>
        <taxon>Candida/Lodderomyces clade</taxon>
        <taxon>Candida</taxon>
    </lineage>
</organism>
<gene>
    <name evidence="7" type="ordered locus">Cd36_29690</name>
    <name evidence="8" type="ORF">CD36_29690</name>
</gene>
<dbReference type="CDD" id="cd19677">
    <property type="entry name" value="UBR-box_UBR7"/>
    <property type="match status" value="1"/>
</dbReference>
<dbReference type="PANTHER" id="PTHR13513">
    <property type="entry name" value="E3 UBIQUITIN-PROTEIN LIGASE UBR7"/>
    <property type="match status" value="1"/>
</dbReference>
<evidence type="ECO:0000256" key="2">
    <source>
        <dbReference type="ARBA" id="ARBA00022771"/>
    </source>
</evidence>
<accession>B9WLN6</accession>
<dbReference type="Pfam" id="PF02207">
    <property type="entry name" value="zf-UBR"/>
    <property type="match status" value="1"/>
</dbReference>
<dbReference type="PROSITE" id="PS51157">
    <property type="entry name" value="ZF_UBR"/>
    <property type="match status" value="1"/>
</dbReference>
<feature type="region of interest" description="Disordered" evidence="5">
    <location>
        <begin position="252"/>
        <end position="277"/>
    </location>
</feature>
<dbReference type="KEGG" id="cdu:CD36_29690"/>
<evidence type="ECO:0000313" key="9">
    <source>
        <dbReference type="Proteomes" id="UP000002605"/>
    </source>
</evidence>
<feature type="zinc finger region" description="UBR-type" evidence="4">
    <location>
        <begin position="89"/>
        <end position="164"/>
    </location>
</feature>
<evidence type="ECO:0000256" key="4">
    <source>
        <dbReference type="PROSITE-ProRule" id="PRU00508"/>
    </source>
</evidence>
<dbReference type="HOGENOM" id="CLU_025221_1_0_1"/>
<feature type="domain" description="UBR-type" evidence="6">
    <location>
        <begin position="89"/>
        <end position="164"/>
    </location>
</feature>
<dbReference type="InterPro" id="IPR047506">
    <property type="entry name" value="UBR7-like_UBR-box"/>
</dbReference>
<dbReference type="RefSeq" id="XP_002421997.1">
    <property type="nucleotide sequence ID" value="XM_002421952.1"/>
</dbReference>
<evidence type="ECO:0000256" key="3">
    <source>
        <dbReference type="ARBA" id="ARBA00022833"/>
    </source>
</evidence>
<dbReference type="GeneID" id="8050113"/>
<proteinExistence type="predicted"/>
<protein>
    <submittedName>
        <fullName evidence="8">Zinc finger protein, putative</fullName>
    </submittedName>
</protein>
<dbReference type="PANTHER" id="PTHR13513:SF9">
    <property type="entry name" value="E3 UBIQUITIN-PROTEIN LIGASE UBR7-RELATED"/>
    <property type="match status" value="1"/>
</dbReference>
<evidence type="ECO:0000256" key="5">
    <source>
        <dbReference type="SAM" id="MobiDB-lite"/>
    </source>
</evidence>
<dbReference type="GO" id="GO:0008270">
    <property type="term" value="F:zinc ion binding"/>
    <property type="evidence" value="ECO:0007669"/>
    <property type="project" value="UniProtKB-KW"/>
</dbReference>
<dbReference type="OrthoDB" id="5795902at2759"/>
<keyword evidence="2" id="KW-0863">Zinc-finger</keyword>
<dbReference type="AlphaFoldDB" id="B9WLN6"/>
<dbReference type="VEuPathDB" id="FungiDB:CD36_29690"/>
<name>B9WLN6_CANDC</name>
<evidence type="ECO:0000313" key="7">
    <source>
        <dbReference type="CGD" id="CAL0000171105"/>
    </source>
</evidence>
<evidence type="ECO:0000256" key="1">
    <source>
        <dbReference type="ARBA" id="ARBA00022723"/>
    </source>
</evidence>
<dbReference type="InterPro" id="IPR003126">
    <property type="entry name" value="Znf_UBR"/>
</dbReference>
<keyword evidence="9" id="KW-1185">Reference proteome</keyword>
<dbReference type="InterPro" id="IPR040204">
    <property type="entry name" value="UBR7"/>
</dbReference>
<feature type="compositionally biased region" description="Polar residues" evidence="5">
    <location>
        <begin position="8"/>
        <end position="19"/>
    </location>
</feature>
<evidence type="ECO:0000313" key="8">
    <source>
        <dbReference type="EMBL" id="CAX39998.1"/>
    </source>
</evidence>
<reference evidence="8 9" key="1">
    <citation type="journal article" date="2009" name="Genome Res.">
        <title>Comparative genomics of the fungal pathogens Candida dubliniensis and Candida albicans.</title>
        <authorList>
            <person name="Jackson A.P."/>
            <person name="Gamble J.A."/>
            <person name="Yeomans T."/>
            <person name="Moran G.P."/>
            <person name="Saunders D."/>
            <person name="Harris D."/>
            <person name="Aslett M."/>
            <person name="Barrell J.F."/>
            <person name="Butler G."/>
            <person name="Citiulo F."/>
            <person name="Coleman D.C."/>
            <person name="de Groot P.W.J."/>
            <person name="Goodwin T.J."/>
            <person name="Quail M.A."/>
            <person name="McQuillan J."/>
            <person name="Munro C.A."/>
            <person name="Pain A."/>
            <person name="Poulter R.T."/>
            <person name="Rajandream M.A."/>
            <person name="Renauld H."/>
            <person name="Spiering M.J."/>
            <person name="Tivey A."/>
            <person name="Gow N.A.R."/>
            <person name="Barrell B."/>
            <person name="Sullivan D.J."/>
            <person name="Berriman M."/>
        </authorList>
    </citation>
    <scope>NUCLEOTIDE SEQUENCE [LARGE SCALE GENOMIC DNA]</scope>
    <source>
        <strain evidence="9">CD36 / ATCC MYA-646 / CBS 7987 / NCPF 3949 / NRRL Y-17841</strain>
    </source>
</reference>
<dbReference type="SMART" id="SM00396">
    <property type="entry name" value="ZnF_UBR1"/>
    <property type="match status" value="1"/>
</dbReference>
<dbReference type="GO" id="GO:0061630">
    <property type="term" value="F:ubiquitin protein ligase activity"/>
    <property type="evidence" value="ECO:0007669"/>
    <property type="project" value="InterPro"/>
</dbReference>
<dbReference type="Proteomes" id="UP000002605">
    <property type="component" value="Chromosome R"/>
</dbReference>
<dbReference type="GO" id="GO:0005737">
    <property type="term" value="C:cytoplasm"/>
    <property type="evidence" value="ECO:0007669"/>
    <property type="project" value="TreeGrafter"/>
</dbReference>
<keyword evidence="1" id="KW-0479">Metal-binding</keyword>
<feature type="region of interest" description="Disordered" evidence="5">
    <location>
        <begin position="1"/>
        <end position="27"/>
    </location>
</feature>
<dbReference type="eggNOG" id="KOG2752">
    <property type="taxonomic scope" value="Eukaryota"/>
</dbReference>
<dbReference type="CGD" id="CAL0000171105">
    <property type="gene designation" value="Cd36_29690"/>
</dbReference>